<evidence type="ECO:0000313" key="2">
    <source>
        <dbReference type="Proteomes" id="UP000001953"/>
    </source>
</evidence>
<gene>
    <name evidence="1" type="ordered locus">Nham_2030</name>
</gene>
<dbReference type="Proteomes" id="UP000001953">
    <property type="component" value="Chromosome"/>
</dbReference>
<dbReference type="KEGG" id="nha:Nham_2030"/>
<dbReference type="EMBL" id="CP000319">
    <property type="protein sequence ID" value="ABE62828.1"/>
    <property type="molecule type" value="Genomic_DNA"/>
</dbReference>
<protein>
    <submittedName>
        <fullName evidence="1">Uncharacterized protein</fullName>
    </submittedName>
</protein>
<dbReference type="AlphaFoldDB" id="Q1QLR9"/>
<sequence length="260" mass="29027">MQYANDNTPRTPEQHRAYVASLRDQQDDDKEVRARARHWPTFGRLKRAKRWLDIQALERFAEDEGLDVSGGFHAANDNSPVREDDGIEIGRVDTRLVDARLDEENPTADEIAAAAWADQKDRDEGRPELATRIQFGAHGKITAVKVRGRYRLLEETFFEPHGPDDEKASLGKGYGLRDELPDAQDDAARRMDHEAMKRRLGDETCRFIELACGDATSEEIGEMHGGSGKTAERLGVKLVDIAIGKLVAAYAARQEADMAA</sequence>
<accession>Q1QLR9</accession>
<evidence type="ECO:0000313" key="1">
    <source>
        <dbReference type="EMBL" id="ABE62828.1"/>
    </source>
</evidence>
<keyword evidence="2" id="KW-1185">Reference proteome</keyword>
<proteinExistence type="predicted"/>
<organism evidence="1 2">
    <name type="scientific">Nitrobacter hamburgensis (strain DSM 10229 / NCIMB 13809 / X14)</name>
    <dbReference type="NCBI Taxonomy" id="323097"/>
    <lineage>
        <taxon>Bacteria</taxon>
        <taxon>Pseudomonadati</taxon>
        <taxon>Pseudomonadota</taxon>
        <taxon>Alphaproteobacteria</taxon>
        <taxon>Hyphomicrobiales</taxon>
        <taxon>Nitrobacteraceae</taxon>
        <taxon>Nitrobacter</taxon>
    </lineage>
</organism>
<name>Q1QLR9_NITHX</name>
<dbReference type="HOGENOM" id="CLU_1244275_0_0_5"/>
<reference evidence="1 2" key="1">
    <citation type="submission" date="2006-03" db="EMBL/GenBank/DDBJ databases">
        <title>Complete sequence of chromosome of Nitrobacter hamburgensis X14.</title>
        <authorList>
            <consortium name="US DOE Joint Genome Institute"/>
            <person name="Copeland A."/>
            <person name="Lucas S."/>
            <person name="Lapidus A."/>
            <person name="Barry K."/>
            <person name="Detter J.C."/>
            <person name="Glavina del Rio T."/>
            <person name="Hammon N."/>
            <person name="Israni S."/>
            <person name="Dalin E."/>
            <person name="Tice H."/>
            <person name="Pitluck S."/>
            <person name="Chain P."/>
            <person name="Malfatti S."/>
            <person name="Shin M."/>
            <person name="Vergez L."/>
            <person name="Schmutz J."/>
            <person name="Larimer F."/>
            <person name="Land M."/>
            <person name="Hauser L."/>
            <person name="Kyrpides N."/>
            <person name="Ivanova N."/>
            <person name="Ward B."/>
            <person name="Arp D."/>
            <person name="Klotz M."/>
            <person name="Stein L."/>
            <person name="O'Mullan G."/>
            <person name="Starkenburg S."/>
            <person name="Sayavedra L."/>
            <person name="Poret-Peterson A.T."/>
            <person name="Gentry M.E."/>
            <person name="Bruce D."/>
            <person name="Richardson P."/>
        </authorList>
    </citation>
    <scope>NUCLEOTIDE SEQUENCE [LARGE SCALE GENOMIC DNA]</scope>
    <source>
        <strain evidence="2">DSM 10229 / NCIMB 13809 / X14</strain>
    </source>
</reference>
<dbReference type="OrthoDB" id="8216596at2"/>
<dbReference type="RefSeq" id="WP_011510507.1">
    <property type="nucleotide sequence ID" value="NC_007964.1"/>
</dbReference>
<dbReference type="STRING" id="323097.Nham_2030"/>